<sequence length="69" mass="8182">MSAEFKELSAIDFLLFMDNVDSLDLIRSEYYIIEQNRKICEENVRLLLCNIENKHRLITMGKSDDRLNT</sequence>
<organism evidence="1 2">
    <name type="scientific">Euphydryas editha</name>
    <name type="common">Edith's checkerspot</name>
    <dbReference type="NCBI Taxonomy" id="104508"/>
    <lineage>
        <taxon>Eukaryota</taxon>
        <taxon>Metazoa</taxon>
        <taxon>Ecdysozoa</taxon>
        <taxon>Arthropoda</taxon>
        <taxon>Hexapoda</taxon>
        <taxon>Insecta</taxon>
        <taxon>Pterygota</taxon>
        <taxon>Neoptera</taxon>
        <taxon>Endopterygota</taxon>
        <taxon>Lepidoptera</taxon>
        <taxon>Glossata</taxon>
        <taxon>Ditrysia</taxon>
        <taxon>Papilionoidea</taxon>
        <taxon>Nymphalidae</taxon>
        <taxon>Nymphalinae</taxon>
        <taxon>Euphydryas</taxon>
    </lineage>
</organism>
<keyword evidence="2" id="KW-1185">Reference proteome</keyword>
<dbReference type="Proteomes" id="UP001153954">
    <property type="component" value="Unassembled WGS sequence"/>
</dbReference>
<reference evidence="1" key="1">
    <citation type="submission" date="2022-03" db="EMBL/GenBank/DDBJ databases">
        <authorList>
            <person name="Tunstrom K."/>
        </authorList>
    </citation>
    <scope>NUCLEOTIDE SEQUENCE</scope>
</reference>
<gene>
    <name evidence="1" type="ORF">EEDITHA_LOCUS3557</name>
</gene>
<evidence type="ECO:0000313" key="1">
    <source>
        <dbReference type="EMBL" id="CAH2087276.1"/>
    </source>
</evidence>
<proteinExistence type="predicted"/>
<dbReference type="AlphaFoldDB" id="A0AAU9TNE4"/>
<dbReference type="EMBL" id="CAKOGL010000006">
    <property type="protein sequence ID" value="CAH2087276.1"/>
    <property type="molecule type" value="Genomic_DNA"/>
</dbReference>
<evidence type="ECO:0000313" key="2">
    <source>
        <dbReference type="Proteomes" id="UP001153954"/>
    </source>
</evidence>
<comment type="caution">
    <text evidence="1">The sequence shown here is derived from an EMBL/GenBank/DDBJ whole genome shotgun (WGS) entry which is preliminary data.</text>
</comment>
<name>A0AAU9TNE4_EUPED</name>
<protein>
    <submittedName>
        <fullName evidence="1">Uncharacterized protein</fullName>
    </submittedName>
</protein>
<accession>A0AAU9TNE4</accession>